<gene>
    <name evidence="4" type="ORF">PM02_08430</name>
</gene>
<dbReference type="Gene3D" id="3.40.50.12780">
    <property type="entry name" value="N-terminal domain of ligase-like"/>
    <property type="match status" value="1"/>
</dbReference>
<dbReference type="GO" id="GO:0016878">
    <property type="term" value="F:acid-thiol ligase activity"/>
    <property type="evidence" value="ECO:0007669"/>
    <property type="project" value="TreeGrafter"/>
</dbReference>
<keyword evidence="1 4" id="KW-0436">Ligase</keyword>
<dbReference type="Pfam" id="PF13193">
    <property type="entry name" value="AMP-binding_C"/>
    <property type="match status" value="1"/>
</dbReference>
<protein>
    <submittedName>
        <fullName evidence="4">Benzoate--CoA ligase</fullName>
    </submittedName>
</protein>
<dbReference type="Gene3D" id="3.30.300.30">
    <property type="match status" value="1"/>
</dbReference>
<dbReference type="Proteomes" id="UP000027337">
    <property type="component" value="Unassembled WGS sequence"/>
</dbReference>
<sequence>MEHATDTAGFPPCPAPFNMAEYVLTSGGAAADKTALMIVSKTGVDRWDYGRLRSAVRGTATGLLQLGLVPGDRVLMRLGNTPDFPLAYLGALAAGLVPVPTAAALTEAEVAKMLPLLQPAAVLRDPDVASAATSLEVSLESLRRMRDLPPADWHRGDPNRLGYIIYTSGTSGKPSAVMHAHRAIWARRMMFDGWYGLRAQDRVLHAGAFNWTYTLGTGLMDPWTCGATALIPEAGTDPAGIWQQLHDHKASIFAAAPGVYRQMLKHQAALELPHLRHGLSAGEKMADAVRGHWNASTGTAIYEAFGMSECSTFISGCPDHPATPGALGRPQPGRRVCLMGAEGPAQTGQPGTIAIHNSDPGLMLGYLDAPDQTAARYRGEWFLTGDQAQMDADGQITYLGRNDDMMNAGGFRVSPLEVEAALAGAPGITGIGVAEVTVKDGVSVIAAFYTAPAPLDDQALDAYAKDKLARYKQPRLFQHVPELPMGANGKMLRRALRADYEGKNNA</sequence>
<dbReference type="PANTHER" id="PTHR43352:SF1">
    <property type="entry name" value="ANTHRANILATE--COA LIGASE"/>
    <property type="match status" value="1"/>
</dbReference>
<keyword evidence="5" id="KW-1185">Reference proteome</keyword>
<dbReference type="STRING" id="83219.PM02_08430"/>
<dbReference type="InterPro" id="IPR025110">
    <property type="entry name" value="AMP-bd_C"/>
</dbReference>
<evidence type="ECO:0000256" key="1">
    <source>
        <dbReference type="ARBA" id="ARBA00022598"/>
    </source>
</evidence>
<dbReference type="RefSeq" id="WP_037907244.1">
    <property type="nucleotide sequence ID" value="NZ_JEMU01000006.1"/>
</dbReference>
<evidence type="ECO:0000259" key="2">
    <source>
        <dbReference type="Pfam" id="PF00501"/>
    </source>
</evidence>
<dbReference type="Pfam" id="PF00501">
    <property type="entry name" value="AMP-binding"/>
    <property type="match status" value="1"/>
</dbReference>
<dbReference type="AlphaFoldDB" id="A0A061SVD5"/>
<organism evidence="4 5">
    <name type="scientific">Sulfitobacter mediterraneus</name>
    <dbReference type="NCBI Taxonomy" id="83219"/>
    <lineage>
        <taxon>Bacteria</taxon>
        <taxon>Pseudomonadati</taxon>
        <taxon>Pseudomonadota</taxon>
        <taxon>Alphaproteobacteria</taxon>
        <taxon>Rhodobacterales</taxon>
        <taxon>Roseobacteraceae</taxon>
        <taxon>Sulfitobacter</taxon>
    </lineage>
</organism>
<dbReference type="GO" id="GO:0044550">
    <property type="term" value="P:secondary metabolite biosynthetic process"/>
    <property type="evidence" value="ECO:0007669"/>
    <property type="project" value="TreeGrafter"/>
</dbReference>
<dbReference type="InterPro" id="IPR042099">
    <property type="entry name" value="ANL_N_sf"/>
</dbReference>
<name>A0A061SVD5_9RHOB</name>
<feature type="domain" description="AMP-dependent synthetase/ligase" evidence="2">
    <location>
        <begin position="31"/>
        <end position="367"/>
    </location>
</feature>
<reference evidence="4 5" key="1">
    <citation type="journal article" date="2014" name="Genome Announc.">
        <title>Draft Genome Sequences of Two Isolates of the Roseobacter Group, Sulfitobacter sp. Strains 3SOLIMAR09 and 1FIGIMAR09, from Harbors of Mallorca Island (Mediterranean Sea).</title>
        <authorList>
            <person name="Mas-Llado M."/>
            <person name="Pina-Villalonga J.M."/>
            <person name="Brunet-Galmes I."/>
            <person name="Nogales B."/>
            <person name="Bosch R."/>
        </authorList>
    </citation>
    <scope>NUCLEOTIDE SEQUENCE [LARGE SCALE GENOMIC DNA]</scope>
    <source>
        <strain evidence="4 5">1FIGIMAR09</strain>
    </source>
</reference>
<dbReference type="SUPFAM" id="SSF56801">
    <property type="entry name" value="Acetyl-CoA synthetase-like"/>
    <property type="match status" value="1"/>
</dbReference>
<evidence type="ECO:0000313" key="5">
    <source>
        <dbReference type="Proteomes" id="UP000027337"/>
    </source>
</evidence>
<dbReference type="PANTHER" id="PTHR43352">
    <property type="entry name" value="ACETYL-COA SYNTHETASE"/>
    <property type="match status" value="1"/>
</dbReference>
<dbReference type="InterPro" id="IPR045851">
    <property type="entry name" value="AMP-bd_C_sf"/>
</dbReference>
<dbReference type="InterPro" id="IPR000873">
    <property type="entry name" value="AMP-dep_synth/lig_dom"/>
</dbReference>
<evidence type="ECO:0000259" key="3">
    <source>
        <dbReference type="Pfam" id="PF13193"/>
    </source>
</evidence>
<comment type="caution">
    <text evidence="4">The sequence shown here is derived from an EMBL/GenBank/DDBJ whole genome shotgun (WGS) entry which is preliminary data.</text>
</comment>
<dbReference type="eggNOG" id="COG0365">
    <property type="taxonomic scope" value="Bacteria"/>
</dbReference>
<dbReference type="EMBL" id="JEMU01000006">
    <property type="protein sequence ID" value="KAJ03370.1"/>
    <property type="molecule type" value="Genomic_DNA"/>
</dbReference>
<proteinExistence type="predicted"/>
<feature type="domain" description="AMP-binding enzyme C-terminal" evidence="3">
    <location>
        <begin position="417"/>
        <end position="490"/>
    </location>
</feature>
<evidence type="ECO:0000313" key="4">
    <source>
        <dbReference type="EMBL" id="KAJ03370.1"/>
    </source>
</evidence>
<accession>A0A061SVD5</accession>